<dbReference type="InterPro" id="IPR040345">
    <property type="entry name" value="Mug56/Spo71"/>
</dbReference>
<dbReference type="InterPro" id="IPR057379">
    <property type="entry name" value="PH_SPO71"/>
</dbReference>
<comment type="caution">
    <text evidence="3">The sequence shown here is derived from an EMBL/GenBank/DDBJ whole genome shotgun (WGS) entry which is preliminary data.</text>
</comment>
<feature type="region of interest" description="Disordered" evidence="1">
    <location>
        <begin position="368"/>
        <end position="392"/>
    </location>
</feature>
<feature type="region of interest" description="Disordered" evidence="1">
    <location>
        <begin position="1"/>
        <end position="44"/>
    </location>
</feature>
<accession>A0A854QEH9</accession>
<dbReference type="Pfam" id="PF15404">
    <property type="entry name" value="PH_4"/>
    <property type="match status" value="1"/>
</dbReference>
<feature type="compositionally biased region" description="Polar residues" evidence="1">
    <location>
        <begin position="209"/>
        <end position="224"/>
    </location>
</feature>
<sequence>MPPVPHPPARHYPNQNSPPPLLKPSPAIVKQIPPPRPPADPSLHVLPRRFLGPIPEKVLNSSHLEEKRRHFYDLRRRAAYKVRHELIGRKDSLSGLEEDDADEGIIRRAALKIRVTGLDRDEDREENLGPESDHESETYGPQTTVGKEVWFGESFDIGREFVSEGFDNDEPSLLATRDRQAVRRSGSMDRNRTQKHTQHQRHLVPHRPSNATRSTEETFFTARSRNSKESSIDDCPTPALEHTPDTQLSPSSSVQPLIRSTQNHADQRPPQWTGPNTKKGKGPADQSVSSSTFAVPQKLKSAFRHASESPVGGAVELPGIDKSRATDLPQRSKSVQFPMDPTHPVASETGKMKVRGRNIPVDPNTVLSRAGEEAQGTSSGAAADAMAEEDKPQEPLALQGNVLYKDRMLVRVGYHREENIASFDEAAQRRNPCSKLEPFEEYIVVWRKGFVEFYQEWRMPLRERMTGTKRFCFAIPLLPHRSSLSIFNPDDLTLCLTTSVEKLQLEVEAVLKSSKTSRISAVKDRVAHSSQAQWLRGHKKGTQIFILKLPERSRALDWYWELWRDLGGRLPERFDISVPVVSTSIRMSISEEVDNGQADSGQLLRHFCPGTVITTSWETLRKKTAFDDIIQQARLQRIKDEVDLQLVWKASDGVLDWVAYLETVEGKKRPWALLAGLARLQNNPSPRELQLRLARHQPKSLKLEDGTILEEPPGIEGYLFRTHGPATRSTIYLASHDGCLFITNMRDSEPPLLPNQEGSTPSKLFSEVHKEFLENERRRMGSVIRRSAGCIDMRDITMIQYPSPAGKDTHGRRDAFELGFTAGGSMKLEAHTPEIAQEWVERLEALKSYWSYQHRIEARQRMDAMSAASVSRHGDGTDEFLGEIWNWCIIRGCRPICLSGRLYMKHGAHEKFRLKYMALTQGSFVSFEVTGKASFHVRKKNYPLFGAYTYSGLLAHDEIHEPHNRDAFLPQHRVYQDGLQSFDGPEDTTFCVRLAISGSRSEANTSNPWDSSDYRDHTSMKLSKSPTSLLIFRARSKLERDRWVWAINAEVERQARAHLDQQNLFRTYGKVIDRW</sequence>
<evidence type="ECO:0000256" key="1">
    <source>
        <dbReference type="SAM" id="MobiDB-lite"/>
    </source>
</evidence>
<dbReference type="GO" id="GO:1902657">
    <property type="term" value="P:protein localization to prospore membrane"/>
    <property type="evidence" value="ECO:0007669"/>
    <property type="project" value="InterPro"/>
</dbReference>
<dbReference type="EMBL" id="AMKT01000041">
    <property type="protein sequence ID" value="OXG21799.1"/>
    <property type="molecule type" value="Genomic_DNA"/>
</dbReference>
<dbReference type="OrthoDB" id="5579281at2759"/>
<dbReference type="Proteomes" id="UP000199727">
    <property type="component" value="Unassembled WGS sequence"/>
</dbReference>
<organism evidence="3 4">
    <name type="scientific">Cryptococcus neoformans Tu259-1</name>
    <dbReference type="NCBI Taxonomy" id="1230072"/>
    <lineage>
        <taxon>Eukaryota</taxon>
        <taxon>Fungi</taxon>
        <taxon>Dikarya</taxon>
        <taxon>Basidiomycota</taxon>
        <taxon>Agaricomycotina</taxon>
        <taxon>Tremellomycetes</taxon>
        <taxon>Tremellales</taxon>
        <taxon>Cryptococcaceae</taxon>
        <taxon>Cryptococcus</taxon>
        <taxon>Cryptococcus neoformans species complex</taxon>
    </lineage>
</organism>
<feature type="domain" description="PH" evidence="2">
    <location>
        <begin position="896"/>
        <end position="1054"/>
    </location>
</feature>
<feature type="region of interest" description="Disordered" evidence="1">
    <location>
        <begin position="301"/>
        <end position="320"/>
    </location>
</feature>
<dbReference type="PANTHER" id="PTHR28076:SF1">
    <property type="entry name" value="PROSPORE MEMBRANE ADAPTER PROTEIN SPO71"/>
    <property type="match status" value="1"/>
</dbReference>
<protein>
    <submittedName>
        <fullName evidence="3">Spore wall assembly-related protein</fullName>
    </submittedName>
</protein>
<feature type="compositionally biased region" description="Polar residues" evidence="1">
    <location>
        <begin position="1001"/>
        <end position="1010"/>
    </location>
</feature>
<dbReference type="Pfam" id="PF23207">
    <property type="entry name" value="PH_SPO71"/>
    <property type="match status" value="1"/>
</dbReference>
<dbReference type="InterPro" id="IPR039486">
    <property type="entry name" value="Mug56/Spo71_PH"/>
</dbReference>
<dbReference type="InterPro" id="IPR001849">
    <property type="entry name" value="PH_domain"/>
</dbReference>
<proteinExistence type="predicted"/>
<evidence type="ECO:0000313" key="3">
    <source>
        <dbReference type="EMBL" id="OXG21799.1"/>
    </source>
</evidence>
<dbReference type="PANTHER" id="PTHR28076">
    <property type="entry name" value="SPORULATION-SPECIFIC PROTEIN 71"/>
    <property type="match status" value="1"/>
</dbReference>
<name>A0A854QEH9_CRYNE</name>
<feature type="compositionally biased region" description="Polar residues" evidence="1">
    <location>
        <begin position="245"/>
        <end position="264"/>
    </location>
</feature>
<feature type="region of interest" description="Disordered" evidence="1">
    <location>
        <begin position="120"/>
        <end position="145"/>
    </location>
</feature>
<feature type="domain" description="PH" evidence="2">
    <location>
        <begin position="713"/>
        <end position="850"/>
    </location>
</feature>
<gene>
    <name evidence="3" type="ORF">C361_03224</name>
</gene>
<reference evidence="3 4" key="1">
    <citation type="submission" date="2017-06" db="EMBL/GenBank/DDBJ databases">
        <title>Global population genomics of the pathogenic fungus Cryptococcus neoformans var. grubii.</title>
        <authorList>
            <person name="Cuomo C."/>
            <person name="Litvintseva A."/>
            <person name="Chen Y."/>
            <person name="Young S."/>
            <person name="Zeng Q."/>
            <person name="Chapman S."/>
            <person name="Gujja S."/>
            <person name="Saif S."/>
            <person name="Birren B."/>
        </authorList>
    </citation>
    <scope>NUCLEOTIDE SEQUENCE [LARGE SCALE GENOMIC DNA]</scope>
    <source>
        <strain evidence="3 4">Tu259-1</strain>
    </source>
</reference>
<feature type="region of interest" description="Disordered" evidence="1">
    <location>
        <begin position="166"/>
        <end position="293"/>
    </location>
</feature>
<dbReference type="AlphaFoldDB" id="A0A854QEH9"/>
<feature type="region of interest" description="Disordered" evidence="1">
    <location>
        <begin position="1001"/>
        <end position="1020"/>
    </location>
</feature>
<evidence type="ECO:0000259" key="2">
    <source>
        <dbReference type="SMART" id="SM00233"/>
    </source>
</evidence>
<evidence type="ECO:0000313" key="4">
    <source>
        <dbReference type="Proteomes" id="UP000199727"/>
    </source>
</evidence>
<feature type="compositionally biased region" description="Basic and acidic residues" evidence="1">
    <location>
        <begin position="176"/>
        <end position="192"/>
    </location>
</feature>
<feature type="compositionally biased region" description="Basic residues" evidence="1">
    <location>
        <begin position="193"/>
        <end position="205"/>
    </location>
</feature>
<dbReference type="SMART" id="SM00233">
    <property type="entry name" value="PH"/>
    <property type="match status" value="2"/>
</dbReference>